<name>A0ABS2THL2_9ACTO</name>
<reference evidence="3" key="1">
    <citation type="submission" date="2021-02" db="EMBL/GenBank/DDBJ databases">
        <title>Leucobacter sp. CX169.</title>
        <authorList>
            <person name="Cheng Y."/>
        </authorList>
    </citation>
    <scope>NUCLEOTIDE SEQUENCE [LARGE SCALE GENOMIC DNA]</scope>
    <source>
        <strain evidence="3">JY899</strain>
    </source>
</reference>
<dbReference type="InterPro" id="IPR050712">
    <property type="entry name" value="NAD(P)H-dep_reductase"/>
</dbReference>
<evidence type="ECO:0000313" key="2">
    <source>
        <dbReference type="EMBL" id="MBM9434151.1"/>
    </source>
</evidence>
<proteinExistence type="predicted"/>
<comment type="caution">
    <text evidence="2">The sequence shown here is derived from an EMBL/GenBank/DDBJ whole genome shotgun (WGS) entry which is preliminary data.</text>
</comment>
<evidence type="ECO:0000259" key="1">
    <source>
        <dbReference type="Pfam" id="PF03358"/>
    </source>
</evidence>
<protein>
    <submittedName>
        <fullName evidence="2">NAD(P)H-dependent oxidoreductase</fullName>
    </submittedName>
</protein>
<dbReference type="RefSeq" id="WP_182169398.1">
    <property type="nucleotide sequence ID" value="NZ_CP059676.1"/>
</dbReference>
<dbReference type="PANTHER" id="PTHR30543:SF21">
    <property type="entry name" value="NAD(P)H-DEPENDENT FMN REDUCTASE LOT6"/>
    <property type="match status" value="1"/>
</dbReference>
<dbReference type="Proteomes" id="UP000705983">
    <property type="component" value="Unassembled WGS sequence"/>
</dbReference>
<accession>A0ABS2THL2</accession>
<dbReference type="SUPFAM" id="SSF52218">
    <property type="entry name" value="Flavoproteins"/>
    <property type="match status" value="1"/>
</dbReference>
<keyword evidence="3" id="KW-1185">Reference proteome</keyword>
<feature type="domain" description="NADPH-dependent FMN reductase-like" evidence="1">
    <location>
        <begin position="1"/>
        <end position="145"/>
    </location>
</feature>
<dbReference type="InterPro" id="IPR005025">
    <property type="entry name" value="FMN_Rdtase-like_dom"/>
</dbReference>
<dbReference type="Pfam" id="PF03358">
    <property type="entry name" value="FMN_red"/>
    <property type="match status" value="1"/>
</dbReference>
<gene>
    <name evidence="2" type="ORF">JVW63_10645</name>
</gene>
<dbReference type="PANTHER" id="PTHR30543">
    <property type="entry name" value="CHROMATE REDUCTASE"/>
    <property type="match status" value="1"/>
</dbReference>
<organism evidence="2 3">
    <name type="scientific">Flaviflexus equikiangi</name>
    <dbReference type="NCBI Taxonomy" id="2758573"/>
    <lineage>
        <taxon>Bacteria</taxon>
        <taxon>Bacillati</taxon>
        <taxon>Actinomycetota</taxon>
        <taxon>Actinomycetes</taxon>
        <taxon>Actinomycetales</taxon>
        <taxon>Actinomycetaceae</taxon>
        <taxon>Flaviflexus</taxon>
    </lineage>
</organism>
<evidence type="ECO:0000313" key="3">
    <source>
        <dbReference type="Proteomes" id="UP000705983"/>
    </source>
</evidence>
<dbReference type="Gene3D" id="3.40.50.360">
    <property type="match status" value="1"/>
</dbReference>
<sequence>MKVGIIIGSIREGRAGEQVGQWVFDTAKGYEGAEFEIIDLKSFNVPLLTSPTVPGMANRQYDSAEVTNWSRAIDACDAFIFVTPEYNHGVPGAFKNAVDSIGPEWQNKKVAFVAYGAANGVRAIEQWRGVVANFNMWDIRTTVELNLFTDFGDEGFAPQERRQGELTALLEQLIG</sequence>
<dbReference type="InterPro" id="IPR029039">
    <property type="entry name" value="Flavoprotein-like_sf"/>
</dbReference>
<dbReference type="EMBL" id="JAFFJS010000007">
    <property type="protein sequence ID" value="MBM9434151.1"/>
    <property type="molecule type" value="Genomic_DNA"/>
</dbReference>